<proteinExistence type="predicted"/>
<name>A0A5C3LMN5_9AGAR</name>
<dbReference type="OrthoDB" id="3070764at2759"/>
<protein>
    <submittedName>
        <fullName evidence="1">Uncharacterized protein</fullName>
    </submittedName>
</protein>
<dbReference type="AlphaFoldDB" id="A0A5C3LMN5"/>
<dbReference type="STRING" id="68775.A0A5C3LMN5"/>
<dbReference type="Proteomes" id="UP000308652">
    <property type="component" value="Unassembled WGS sequence"/>
</dbReference>
<organism evidence="1 2">
    <name type="scientific">Crucibulum laeve</name>
    <dbReference type="NCBI Taxonomy" id="68775"/>
    <lineage>
        <taxon>Eukaryota</taxon>
        <taxon>Fungi</taxon>
        <taxon>Dikarya</taxon>
        <taxon>Basidiomycota</taxon>
        <taxon>Agaricomycotina</taxon>
        <taxon>Agaricomycetes</taxon>
        <taxon>Agaricomycetidae</taxon>
        <taxon>Agaricales</taxon>
        <taxon>Agaricineae</taxon>
        <taxon>Nidulariaceae</taxon>
        <taxon>Crucibulum</taxon>
    </lineage>
</organism>
<gene>
    <name evidence="1" type="ORF">BDQ12DRAFT_578761</name>
</gene>
<evidence type="ECO:0000313" key="1">
    <source>
        <dbReference type="EMBL" id="TFK33543.1"/>
    </source>
</evidence>
<feature type="non-terminal residue" evidence="1">
    <location>
        <position position="63"/>
    </location>
</feature>
<feature type="non-terminal residue" evidence="1">
    <location>
        <position position="1"/>
    </location>
</feature>
<accession>A0A5C3LMN5</accession>
<sequence>QIYVEHMLAAQFGYPLWNPMPSSSLPLAYQKEGLSIGDFGILTPDGSFDFIFNIWLPFGHSVN</sequence>
<reference evidence="1 2" key="1">
    <citation type="journal article" date="2019" name="Nat. Ecol. Evol.">
        <title>Megaphylogeny resolves global patterns of mushroom evolution.</title>
        <authorList>
            <person name="Varga T."/>
            <person name="Krizsan K."/>
            <person name="Foldi C."/>
            <person name="Dima B."/>
            <person name="Sanchez-Garcia M."/>
            <person name="Sanchez-Ramirez S."/>
            <person name="Szollosi G.J."/>
            <person name="Szarkandi J.G."/>
            <person name="Papp V."/>
            <person name="Albert L."/>
            <person name="Andreopoulos W."/>
            <person name="Angelini C."/>
            <person name="Antonin V."/>
            <person name="Barry K.W."/>
            <person name="Bougher N.L."/>
            <person name="Buchanan P."/>
            <person name="Buyck B."/>
            <person name="Bense V."/>
            <person name="Catcheside P."/>
            <person name="Chovatia M."/>
            <person name="Cooper J."/>
            <person name="Damon W."/>
            <person name="Desjardin D."/>
            <person name="Finy P."/>
            <person name="Geml J."/>
            <person name="Haridas S."/>
            <person name="Hughes K."/>
            <person name="Justo A."/>
            <person name="Karasinski D."/>
            <person name="Kautmanova I."/>
            <person name="Kiss B."/>
            <person name="Kocsube S."/>
            <person name="Kotiranta H."/>
            <person name="LaButti K.M."/>
            <person name="Lechner B.E."/>
            <person name="Liimatainen K."/>
            <person name="Lipzen A."/>
            <person name="Lukacs Z."/>
            <person name="Mihaltcheva S."/>
            <person name="Morgado L.N."/>
            <person name="Niskanen T."/>
            <person name="Noordeloos M.E."/>
            <person name="Ohm R.A."/>
            <person name="Ortiz-Santana B."/>
            <person name="Ovrebo C."/>
            <person name="Racz N."/>
            <person name="Riley R."/>
            <person name="Savchenko A."/>
            <person name="Shiryaev A."/>
            <person name="Soop K."/>
            <person name="Spirin V."/>
            <person name="Szebenyi C."/>
            <person name="Tomsovsky M."/>
            <person name="Tulloss R.E."/>
            <person name="Uehling J."/>
            <person name="Grigoriev I.V."/>
            <person name="Vagvolgyi C."/>
            <person name="Papp T."/>
            <person name="Martin F.M."/>
            <person name="Miettinen O."/>
            <person name="Hibbett D.S."/>
            <person name="Nagy L.G."/>
        </authorList>
    </citation>
    <scope>NUCLEOTIDE SEQUENCE [LARGE SCALE GENOMIC DNA]</scope>
    <source>
        <strain evidence="1 2">CBS 166.37</strain>
    </source>
</reference>
<evidence type="ECO:0000313" key="2">
    <source>
        <dbReference type="Proteomes" id="UP000308652"/>
    </source>
</evidence>
<keyword evidence="2" id="KW-1185">Reference proteome</keyword>
<dbReference type="EMBL" id="ML213646">
    <property type="protein sequence ID" value="TFK33543.1"/>
    <property type="molecule type" value="Genomic_DNA"/>
</dbReference>